<dbReference type="Proteomes" id="UP000198669">
    <property type="component" value="Unassembled WGS sequence"/>
</dbReference>
<dbReference type="EMBL" id="FNMU01000002">
    <property type="protein sequence ID" value="SDW33666.1"/>
    <property type="molecule type" value="Genomic_DNA"/>
</dbReference>
<gene>
    <name evidence="1" type="ORF">SAMN04515625_0741</name>
</gene>
<dbReference type="AlphaFoldDB" id="A0A1H2SPU8"/>
<evidence type="ECO:0000313" key="2">
    <source>
        <dbReference type="Proteomes" id="UP000198669"/>
    </source>
</evidence>
<proteinExistence type="predicted"/>
<accession>A0A1H2SPU8</accession>
<organism evidence="1 2">
    <name type="scientific">Methanohalophilus halophilus</name>
    <dbReference type="NCBI Taxonomy" id="2177"/>
    <lineage>
        <taxon>Archaea</taxon>
        <taxon>Methanobacteriati</taxon>
        <taxon>Methanobacteriota</taxon>
        <taxon>Stenosarchaea group</taxon>
        <taxon>Methanomicrobia</taxon>
        <taxon>Methanosarcinales</taxon>
        <taxon>Methanosarcinaceae</taxon>
        <taxon>Methanohalophilus</taxon>
    </lineage>
</organism>
<evidence type="ECO:0000313" key="1">
    <source>
        <dbReference type="EMBL" id="SDW33666.1"/>
    </source>
</evidence>
<sequence>MIDNMKCIEKNERGLKTQKGNPNISHTIYRGRINGNLDNEEMDLYRFLIGGIEGK</sequence>
<reference evidence="1 2" key="1">
    <citation type="submission" date="2016-10" db="EMBL/GenBank/DDBJ databases">
        <authorList>
            <person name="de Groot N.N."/>
        </authorList>
    </citation>
    <scope>NUCLEOTIDE SEQUENCE [LARGE SCALE GENOMIC DNA]</scope>
    <source>
        <strain evidence="1 2">Z-7982</strain>
    </source>
</reference>
<name>A0A1H2SPU8_9EURY</name>
<protein>
    <submittedName>
        <fullName evidence="1">Uncharacterized protein</fullName>
    </submittedName>
</protein>